<name>A0A6B1DD67_9CHLR</name>
<evidence type="ECO:0000313" key="3">
    <source>
        <dbReference type="EMBL" id="MYC97175.1"/>
    </source>
</evidence>
<dbReference type="PANTHER" id="PTHR30535">
    <property type="entry name" value="VITAMIN B12-BINDING PROTEIN"/>
    <property type="match status" value="1"/>
</dbReference>
<sequence>MAIELNDADGNLVVVDDLSRIVTLGGTVTEIVFALGSGDNVVAVDSSSSYPAQVSDLPQVGYQRRLSAEGVLALDPSLILATTEAGPSEAIQHLRDTGVDVLLLESDDSVEGVAEKIRGFAKALGREAEGESLVVRLEADLAQARSYVQSAESQPRVLFIYARGAGAVSVSGQGTGAHTMIQLAGGENAIEGFEGYRPLTAEAALAAAPDVILMFTSGLQSLGGQDDLLEVPGIAQTPAAQNGRIVAMDGLFLLNFGPRMGQAVLDLAKQIREDQ</sequence>
<dbReference type="EMBL" id="VXMH01000106">
    <property type="protein sequence ID" value="MYC97175.1"/>
    <property type="molecule type" value="Genomic_DNA"/>
</dbReference>
<dbReference type="Gene3D" id="3.40.50.1980">
    <property type="entry name" value="Nitrogenase molybdenum iron protein domain"/>
    <property type="match status" value="2"/>
</dbReference>
<dbReference type="PROSITE" id="PS50983">
    <property type="entry name" value="FE_B12_PBP"/>
    <property type="match status" value="1"/>
</dbReference>
<protein>
    <submittedName>
        <fullName evidence="3">Hemin ABC transporter substrate-binding protein</fullName>
    </submittedName>
</protein>
<dbReference type="Pfam" id="PF01497">
    <property type="entry name" value="Peripla_BP_2"/>
    <property type="match status" value="1"/>
</dbReference>
<organism evidence="3">
    <name type="scientific">Caldilineaceae bacterium SB0661_bin_32</name>
    <dbReference type="NCBI Taxonomy" id="2605255"/>
    <lineage>
        <taxon>Bacteria</taxon>
        <taxon>Bacillati</taxon>
        <taxon>Chloroflexota</taxon>
        <taxon>Caldilineae</taxon>
        <taxon>Caldilineales</taxon>
        <taxon>Caldilineaceae</taxon>
    </lineage>
</organism>
<reference evidence="3" key="1">
    <citation type="submission" date="2019-09" db="EMBL/GenBank/DDBJ databases">
        <title>Characterisation of the sponge microbiome using genome-centric metagenomics.</title>
        <authorList>
            <person name="Engelberts J.P."/>
            <person name="Robbins S.J."/>
            <person name="De Goeij J.M."/>
            <person name="Aranda M."/>
            <person name="Bell S.C."/>
            <person name="Webster N.S."/>
        </authorList>
    </citation>
    <scope>NUCLEOTIDE SEQUENCE</scope>
    <source>
        <strain evidence="3">SB0661_bin_32</strain>
    </source>
</reference>
<comment type="similarity">
    <text evidence="1">Belongs to the bacterial solute-binding protein 8 family.</text>
</comment>
<evidence type="ECO:0000259" key="2">
    <source>
        <dbReference type="PROSITE" id="PS50983"/>
    </source>
</evidence>
<evidence type="ECO:0000256" key="1">
    <source>
        <dbReference type="ARBA" id="ARBA00008814"/>
    </source>
</evidence>
<feature type="domain" description="Fe/B12 periplasmic-binding" evidence="2">
    <location>
        <begin position="20"/>
        <end position="275"/>
    </location>
</feature>
<dbReference type="PANTHER" id="PTHR30535:SF4">
    <property type="entry name" value="HEMIN-BINDING PERIPLASMIC PROTEIN HMUT"/>
    <property type="match status" value="1"/>
</dbReference>
<comment type="caution">
    <text evidence="3">The sequence shown here is derived from an EMBL/GenBank/DDBJ whole genome shotgun (WGS) entry which is preliminary data.</text>
</comment>
<dbReference type="InterPro" id="IPR050902">
    <property type="entry name" value="ABC_Transporter_SBP"/>
</dbReference>
<dbReference type="CDD" id="cd01149">
    <property type="entry name" value="HutB"/>
    <property type="match status" value="1"/>
</dbReference>
<dbReference type="SUPFAM" id="SSF53807">
    <property type="entry name" value="Helical backbone' metal receptor"/>
    <property type="match status" value="1"/>
</dbReference>
<proteinExistence type="inferred from homology"/>
<accession>A0A6B1DD67</accession>
<dbReference type="InterPro" id="IPR002491">
    <property type="entry name" value="ABC_transptr_periplasmic_BD"/>
</dbReference>
<gene>
    <name evidence="3" type="ORF">F4X14_19640</name>
</gene>
<dbReference type="AlphaFoldDB" id="A0A6B1DD67"/>